<keyword evidence="5" id="KW-1185">Reference proteome</keyword>
<protein>
    <submittedName>
        <fullName evidence="3">Transmembrane protein, putative</fullName>
    </submittedName>
</protein>
<evidence type="ECO:0000256" key="1">
    <source>
        <dbReference type="SAM" id="MobiDB-lite"/>
    </source>
</evidence>
<keyword evidence="2 3" id="KW-0812">Transmembrane</keyword>
<dbReference type="AlphaFoldDB" id="G7KBF0"/>
<reference evidence="3 5" key="1">
    <citation type="journal article" date="2011" name="Nature">
        <title>The Medicago genome provides insight into the evolution of rhizobial symbioses.</title>
        <authorList>
            <person name="Young N.D."/>
            <person name="Debelle F."/>
            <person name="Oldroyd G.E."/>
            <person name="Geurts R."/>
            <person name="Cannon S.B."/>
            <person name="Udvardi M.K."/>
            <person name="Benedito V.A."/>
            <person name="Mayer K.F."/>
            <person name="Gouzy J."/>
            <person name="Schoof H."/>
            <person name="Van de Peer Y."/>
            <person name="Proost S."/>
            <person name="Cook D.R."/>
            <person name="Meyers B.C."/>
            <person name="Spannagl M."/>
            <person name="Cheung F."/>
            <person name="De Mita S."/>
            <person name="Krishnakumar V."/>
            <person name="Gundlach H."/>
            <person name="Zhou S."/>
            <person name="Mudge J."/>
            <person name="Bharti A.K."/>
            <person name="Murray J.D."/>
            <person name="Naoumkina M.A."/>
            <person name="Rosen B."/>
            <person name="Silverstein K.A."/>
            <person name="Tang H."/>
            <person name="Rombauts S."/>
            <person name="Zhao P.X."/>
            <person name="Zhou P."/>
            <person name="Barbe V."/>
            <person name="Bardou P."/>
            <person name="Bechner M."/>
            <person name="Bellec A."/>
            <person name="Berger A."/>
            <person name="Berges H."/>
            <person name="Bidwell S."/>
            <person name="Bisseling T."/>
            <person name="Choisne N."/>
            <person name="Couloux A."/>
            <person name="Denny R."/>
            <person name="Deshpande S."/>
            <person name="Dai X."/>
            <person name="Doyle J.J."/>
            <person name="Dudez A.M."/>
            <person name="Farmer A.D."/>
            <person name="Fouteau S."/>
            <person name="Franken C."/>
            <person name="Gibelin C."/>
            <person name="Gish J."/>
            <person name="Goldstein S."/>
            <person name="Gonzalez A.J."/>
            <person name="Green P.J."/>
            <person name="Hallab A."/>
            <person name="Hartog M."/>
            <person name="Hua A."/>
            <person name="Humphray S.J."/>
            <person name="Jeong D.H."/>
            <person name="Jing Y."/>
            <person name="Jocker A."/>
            <person name="Kenton S.M."/>
            <person name="Kim D.J."/>
            <person name="Klee K."/>
            <person name="Lai H."/>
            <person name="Lang C."/>
            <person name="Lin S."/>
            <person name="Macmil S.L."/>
            <person name="Magdelenat G."/>
            <person name="Matthews L."/>
            <person name="McCorrison J."/>
            <person name="Monaghan E.L."/>
            <person name="Mun J.H."/>
            <person name="Najar F.Z."/>
            <person name="Nicholson C."/>
            <person name="Noirot C."/>
            <person name="O'Bleness M."/>
            <person name="Paule C.R."/>
            <person name="Poulain J."/>
            <person name="Prion F."/>
            <person name="Qin B."/>
            <person name="Qu C."/>
            <person name="Retzel E.F."/>
            <person name="Riddle C."/>
            <person name="Sallet E."/>
            <person name="Samain S."/>
            <person name="Samson N."/>
            <person name="Sanders I."/>
            <person name="Saurat O."/>
            <person name="Scarpelli C."/>
            <person name="Schiex T."/>
            <person name="Segurens B."/>
            <person name="Severin A.J."/>
            <person name="Sherrier D.J."/>
            <person name="Shi R."/>
            <person name="Sims S."/>
            <person name="Singer S.R."/>
            <person name="Sinharoy S."/>
            <person name="Sterck L."/>
            <person name="Viollet A."/>
            <person name="Wang B.B."/>
            <person name="Wang K."/>
            <person name="Wang M."/>
            <person name="Wang X."/>
            <person name="Warfsmann J."/>
            <person name="Weissenbach J."/>
            <person name="White D.D."/>
            <person name="White J.D."/>
            <person name="Wiley G.B."/>
            <person name="Wincker P."/>
            <person name="Xing Y."/>
            <person name="Yang L."/>
            <person name="Yao Z."/>
            <person name="Ying F."/>
            <person name="Zhai J."/>
            <person name="Zhou L."/>
            <person name="Zuber A."/>
            <person name="Denarie J."/>
            <person name="Dixon R.A."/>
            <person name="May G.D."/>
            <person name="Schwartz D.C."/>
            <person name="Rogers J."/>
            <person name="Quetier F."/>
            <person name="Town C.D."/>
            <person name="Roe B.A."/>
        </authorList>
    </citation>
    <scope>NUCLEOTIDE SEQUENCE [LARGE SCALE GENOMIC DNA]</scope>
    <source>
        <strain evidence="3">A17</strain>
        <strain evidence="4 5">cv. Jemalong A17</strain>
    </source>
</reference>
<feature type="transmembrane region" description="Helical" evidence="2">
    <location>
        <begin position="56"/>
        <end position="76"/>
    </location>
</feature>
<dbReference type="Proteomes" id="UP000002051">
    <property type="component" value="Chromosome 5"/>
</dbReference>
<evidence type="ECO:0000256" key="2">
    <source>
        <dbReference type="SAM" id="Phobius"/>
    </source>
</evidence>
<organism evidence="3 5">
    <name type="scientific">Medicago truncatula</name>
    <name type="common">Barrel medic</name>
    <name type="synonym">Medicago tribuloides</name>
    <dbReference type="NCBI Taxonomy" id="3880"/>
    <lineage>
        <taxon>Eukaryota</taxon>
        <taxon>Viridiplantae</taxon>
        <taxon>Streptophyta</taxon>
        <taxon>Embryophyta</taxon>
        <taxon>Tracheophyta</taxon>
        <taxon>Spermatophyta</taxon>
        <taxon>Magnoliopsida</taxon>
        <taxon>eudicotyledons</taxon>
        <taxon>Gunneridae</taxon>
        <taxon>Pentapetalae</taxon>
        <taxon>rosids</taxon>
        <taxon>fabids</taxon>
        <taxon>Fabales</taxon>
        <taxon>Fabaceae</taxon>
        <taxon>Papilionoideae</taxon>
        <taxon>50 kb inversion clade</taxon>
        <taxon>NPAAA clade</taxon>
        <taxon>Hologalegina</taxon>
        <taxon>IRL clade</taxon>
        <taxon>Trifolieae</taxon>
        <taxon>Medicago</taxon>
    </lineage>
</organism>
<sequence length="96" mass="10763">MYGLSPPKLAPEGIEPETSRGANSKIPRELGGPSTSRIEQPHKQERHHTFTKNLKAIGLWVLLLIRCLTFTILSNVGHITHTCKPTIYLAFSIFRV</sequence>
<evidence type="ECO:0000313" key="4">
    <source>
        <dbReference type="EnsemblPlants" id="AES98185"/>
    </source>
</evidence>
<evidence type="ECO:0000313" key="3">
    <source>
        <dbReference type="EMBL" id="AES98185.1"/>
    </source>
</evidence>
<keyword evidence="2" id="KW-0472">Membrane</keyword>
<accession>G7KBF0</accession>
<dbReference type="EMBL" id="CM001221">
    <property type="protein sequence ID" value="AES98185.1"/>
    <property type="molecule type" value="Genomic_DNA"/>
</dbReference>
<keyword evidence="2" id="KW-1133">Transmembrane helix</keyword>
<dbReference type="PaxDb" id="3880-AES98185"/>
<gene>
    <name evidence="3" type="ordered locus">MTR_5g065410</name>
</gene>
<reference evidence="4" key="3">
    <citation type="submission" date="2015-04" db="UniProtKB">
        <authorList>
            <consortium name="EnsemblPlants"/>
        </authorList>
    </citation>
    <scope>IDENTIFICATION</scope>
    <source>
        <strain evidence="4">cv. Jemalong A17</strain>
    </source>
</reference>
<proteinExistence type="predicted"/>
<feature type="region of interest" description="Disordered" evidence="1">
    <location>
        <begin position="1"/>
        <end position="47"/>
    </location>
</feature>
<dbReference type="EnsemblPlants" id="AES98185">
    <property type="protein sequence ID" value="AES98185"/>
    <property type="gene ID" value="MTR_5g065410"/>
</dbReference>
<name>G7KBF0_MEDTR</name>
<evidence type="ECO:0000313" key="5">
    <source>
        <dbReference type="Proteomes" id="UP000002051"/>
    </source>
</evidence>
<dbReference type="HOGENOM" id="CLU_2362917_0_0_1"/>
<reference evidence="3 5" key="2">
    <citation type="journal article" date="2014" name="BMC Genomics">
        <title>An improved genome release (version Mt4.0) for the model legume Medicago truncatula.</title>
        <authorList>
            <person name="Tang H."/>
            <person name="Krishnakumar V."/>
            <person name="Bidwell S."/>
            <person name="Rosen B."/>
            <person name="Chan A."/>
            <person name="Zhou S."/>
            <person name="Gentzbittel L."/>
            <person name="Childs K.L."/>
            <person name="Yandell M."/>
            <person name="Gundlach H."/>
            <person name="Mayer K.F."/>
            <person name="Schwartz D.C."/>
            <person name="Town C.D."/>
        </authorList>
    </citation>
    <scope>GENOME REANNOTATION</scope>
    <source>
        <strain evidence="4 5">cv. Jemalong A17</strain>
    </source>
</reference>